<evidence type="ECO:0000256" key="10">
    <source>
        <dbReference type="RuleBase" id="RU361274"/>
    </source>
</evidence>
<gene>
    <name evidence="11" type="primary">pgeF</name>
    <name evidence="11" type="ORF">GRI32_08015</name>
</gene>
<dbReference type="InterPro" id="IPR003730">
    <property type="entry name" value="Cu_polyphenol_OxRdtase"/>
</dbReference>
<dbReference type="Proteomes" id="UP000435243">
    <property type="component" value="Unassembled WGS sequence"/>
</dbReference>
<dbReference type="GO" id="GO:0017061">
    <property type="term" value="F:S-methyl-5-thioadenosine phosphorylase activity"/>
    <property type="evidence" value="ECO:0007669"/>
    <property type="project" value="UniProtKB-EC"/>
</dbReference>
<evidence type="ECO:0000256" key="4">
    <source>
        <dbReference type="ARBA" id="ARBA00022723"/>
    </source>
</evidence>
<keyword evidence="6" id="KW-0862">Zinc</keyword>
<name>A0A844ZLJ5_9SPHN</name>
<evidence type="ECO:0000313" key="11">
    <source>
        <dbReference type="EMBL" id="MXO88685.1"/>
    </source>
</evidence>
<keyword evidence="12" id="KW-1185">Reference proteome</keyword>
<evidence type="ECO:0000256" key="9">
    <source>
        <dbReference type="ARBA" id="ARBA00049893"/>
    </source>
</evidence>
<sequence>MNRWPAALADLGVPPVEVIRSAALAGLPHGFLGRIGGVSQGAVAGLQVGFNAGDDDVHVAQNRRRALDAVCPGAQLVTVKQVHSSRAETATAPWAEDERPEVDAIVTSTPGLALAIVTADCAPVLLADREAGVIGAAHAGWRGAHGGVLEATVRRMEELGAVAGRIHATIGPCIAQASYEVGYDLREKFDDKDAHFFTLGRPGKWQFDLESYVAARLESRKLGRVEKLGLDTYGDEQRFFSHRRSVHKHEPTYGRQFSIIALPG</sequence>
<dbReference type="CDD" id="cd16833">
    <property type="entry name" value="YfiH"/>
    <property type="match status" value="1"/>
</dbReference>
<organism evidence="11 12">
    <name type="scientific">Alteraurantiacibacter aestuarii</name>
    <dbReference type="NCBI Taxonomy" id="650004"/>
    <lineage>
        <taxon>Bacteria</taxon>
        <taxon>Pseudomonadati</taxon>
        <taxon>Pseudomonadota</taxon>
        <taxon>Alphaproteobacteria</taxon>
        <taxon>Sphingomonadales</taxon>
        <taxon>Erythrobacteraceae</taxon>
        <taxon>Alteraurantiacibacter</taxon>
    </lineage>
</organism>
<dbReference type="OrthoDB" id="4279at2"/>
<evidence type="ECO:0000256" key="1">
    <source>
        <dbReference type="ARBA" id="ARBA00000553"/>
    </source>
</evidence>
<evidence type="ECO:0000256" key="8">
    <source>
        <dbReference type="ARBA" id="ARBA00048968"/>
    </source>
</evidence>
<protein>
    <recommendedName>
        <fullName evidence="10">Purine nucleoside phosphorylase</fullName>
    </recommendedName>
</protein>
<dbReference type="PANTHER" id="PTHR30616">
    <property type="entry name" value="UNCHARACTERIZED PROTEIN YFIH"/>
    <property type="match status" value="1"/>
</dbReference>
<comment type="similarity">
    <text evidence="2 10">Belongs to the purine nucleoside phosphorylase YfiH/LACC1 family.</text>
</comment>
<comment type="catalytic activity">
    <reaction evidence="7">
        <text>adenosine + H2O + H(+) = inosine + NH4(+)</text>
        <dbReference type="Rhea" id="RHEA:24408"/>
        <dbReference type="ChEBI" id="CHEBI:15377"/>
        <dbReference type="ChEBI" id="CHEBI:15378"/>
        <dbReference type="ChEBI" id="CHEBI:16335"/>
        <dbReference type="ChEBI" id="CHEBI:17596"/>
        <dbReference type="ChEBI" id="CHEBI:28938"/>
        <dbReference type="EC" id="3.5.4.4"/>
    </reaction>
    <physiologicalReaction direction="left-to-right" evidence="7">
        <dbReference type="Rhea" id="RHEA:24409"/>
    </physiologicalReaction>
</comment>
<comment type="caution">
    <text evidence="11">The sequence shown here is derived from an EMBL/GenBank/DDBJ whole genome shotgun (WGS) entry which is preliminary data.</text>
</comment>
<dbReference type="SUPFAM" id="SSF64438">
    <property type="entry name" value="CNF1/YfiH-like putative cysteine hydrolases"/>
    <property type="match status" value="1"/>
</dbReference>
<keyword evidence="3" id="KW-0808">Transferase</keyword>
<dbReference type="Gene3D" id="3.60.140.10">
    <property type="entry name" value="CNF1/YfiH-like putative cysteine hydrolases"/>
    <property type="match status" value="1"/>
</dbReference>
<dbReference type="AlphaFoldDB" id="A0A844ZLJ5"/>
<evidence type="ECO:0000256" key="2">
    <source>
        <dbReference type="ARBA" id="ARBA00007353"/>
    </source>
</evidence>
<dbReference type="InterPro" id="IPR011324">
    <property type="entry name" value="Cytotoxic_necrot_fac-like_cat"/>
</dbReference>
<keyword evidence="4" id="KW-0479">Metal-binding</keyword>
<evidence type="ECO:0000256" key="3">
    <source>
        <dbReference type="ARBA" id="ARBA00022679"/>
    </source>
</evidence>
<dbReference type="NCBIfam" id="TIGR00726">
    <property type="entry name" value="peptidoglycan editing factor PgeF"/>
    <property type="match status" value="1"/>
</dbReference>
<evidence type="ECO:0000256" key="5">
    <source>
        <dbReference type="ARBA" id="ARBA00022801"/>
    </source>
</evidence>
<proteinExistence type="inferred from homology"/>
<dbReference type="GO" id="GO:0005507">
    <property type="term" value="F:copper ion binding"/>
    <property type="evidence" value="ECO:0007669"/>
    <property type="project" value="TreeGrafter"/>
</dbReference>
<evidence type="ECO:0000256" key="7">
    <source>
        <dbReference type="ARBA" id="ARBA00047989"/>
    </source>
</evidence>
<dbReference type="EMBL" id="WTYY01000003">
    <property type="protein sequence ID" value="MXO88685.1"/>
    <property type="molecule type" value="Genomic_DNA"/>
</dbReference>
<comment type="catalytic activity">
    <reaction evidence="1">
        <text>inosine + phosphate = alpha-D-ribose 1-phosphate + hypoxanthine</text>
        <dbReference type="Rhea" id="RHEA:27646"/>
        <dbReference type="ChEBI" id="CHEBI:17368"/>
        <dbReference type="ChEBI" id="CHEBI:17596"/>
        <dbReference type="ChEBI" id="CHEBI:43474"/>
        <dbReference type="ChEBI" id="CHEBI:57720"/>
        <dbReference type="EC" id="2.4.2.1"/>
    </reaction>
    <physiologicalReaction direction="left-to-right" evidence="1">
        <dbReference type="Rhea" id="RHEA:27647"/>
    </physiologicalReaction>
</comment>
<evidence type="ECO:0000313" key="12">
    <source>
        <dbReference type="Proteomes" id="UP000435243"/>
    </source>
</evidence>
<comment type="catalytic activity">
    <reaction evidence="8">
        <text>adenosine + phosphate = alpha-D-ribose 1-phosphate + adenine</text>
        <dbReference type="Rhea" id="RHEA:27642"/>
        <dbReference type="ChEBI" id="CHEBI:16335"/>
        <dbReference type="ChEBI" id="CHEBI:16708"/>
        <dbReference type="ChEBI" id="CHEBI:43474"/>
        <dbReference type="ChEBI" id="CHEBI:57720"/>
        <dbReference type="EC" id="2.4.2.1"/>
    </reaction>
    <physiologicalReaction direction="left-to-right" evidence="8">
        <dbReference type="Rhea" id="RHEA:27643"/>
    </physiologicalReaction>
</comment>
<dbReference type="Pfam" id="PF02578">
    <property type="entry name" value="Cu-oxidase_4"/>
    <property type="match status" value="1"/>
</dbReference>
<accession>A0A844ZLJ5</accession>
<comment type="catalytic activity">
    <reaction evidence="9">
        <text>S-methyl-5'-thioadenosine + phosphate = 5-(methylsulfanyl)-alpha-D-ribose 1-phosphate + adenine</text>
        <dbReference type="Rhea" id="RHEA:11852"/>
        <dbReference type="ChEBI" id="CHEBI:16708"/>
        <dbReference type="ChEBI" id="CHEBI:17509"/>
        <dbReference type="ChEBI" id="CHEBI:43474"/>
        <dbReference type="ChEBI" id="CHEBI:58533"/>
        <dbReference type="EC" id="2.4.2.28"/>
    </reaction>
    <physiologicalReaction direction="left-to-right" evidence="9">
        <dbReference type="Rhea" id="RHEA:11853"/>
    </physiologicalReaction>
</comment>
<dbReference type="RefSeq" id="WP_160590932.1">
    <property type="nucleotide sequence ID" value="NZ_BAAAFP010000001.1"/>
</dbReference>
<evidence type="ECO:0000256" key="6">
    <source>
        <dbReference type="ARBA" id="ARBA00022833"/>
    </source>
</evidence>
<reference evidence="11 12" key="1">
    <citation type="submission" date="2019-12" db="EMBL/GenBank/DDBJ databases">
        <title>Genomic-based taxomic classification of the family Erythrobacteraceae.</title>
        <authorList>
            <person name="Xu L."/>
        </authorList>
    </citation>
    <scope>NUCLEOTIDE SEQUENCE [LARGE SCALE GENOMIC DNA]</scope>
    <source>
        <strain evidence="11 12">JCM 16339</strain>
    </source>
</reference>
<dbReference type="PANTHER" id="PTHR30616:SF2">
    <property type="entry name" value="PURINE NUCLEOSIDE PHOSPHORYLASE LACC1"/>
    <property type="match status" value="1"/>
</dbReference>
<dbReference type="GO" id="GO:0016787">
    <property type="term" value="F:hydrolase activity"/>
    <property type="evidence" value="ECO:0007669"/>
    <property type="project" value="UniProtKB-KW"/>
</dbReference>
<dbReference type="InterPro" id="IPR038371">
    <property type="entry name" value="Cu_polyphenol_OxRdtase_sf"/>
</dbReference>
<keyword evidence="5" id="KW-0378">Hydrolase</keyword>